<dbReference type="InterPro" id="IPR001841">
    <property type="entry name" value="Znf_RING"/>
</dbReference>
<keyword evidence="3" id="KW-0808">Transferase</keyword>
<dbReference type="SMART" id="SM00184">
    <property type="entry name" value="RING"/>
    <property type="match status" value="1"/>
</dbReference>
<evidence type="ECO:0000313" key="10">
    <source>
        <dbReference type="EMBL" id="KAF5793813.1"/>
    </source>
</evidence>
<dbReference type="Pfam" id="PF13639">
    <property type="entry name" value="zf-RING_2"/>
    <property type="match status" value="1"/>
</dbReference>
<evidence type="ECO:0000256" key="6">
    <source>
        <dbReference type="ARBA" id="ARBA00022786"/>
    </source>
</evidence>
<dbReference type="Gramene" id="mRNA:HanXRQr2_Chr08g0320641">
    <property type="protein sequence ID" value="CDS:HanXRQr2_Chr08g0320641.1"/>
    <property type="gene ID" value="HanXRQr2_Chr08g0320641"/>
</dbReference>
<evidence type="ECO:0000259" key="9">
    <source>
        <dbReference type="PROSITE" id="PS50089"/>
    </source>
</evidence>
<evidence type="ECO:0000256" key="1">
    <source>
        <dbReference type="ARBA" id="ARBA00000900"/>
    </source>
</evidence>
<dbReference type="GO" id="GO:0016567">
    <property type="term" value="P:protein ubiquitination"/>
    <property type="evidence" value="ECO:0000318"/>
    <property type="project" value="GO_Central"/>
</dbReference>
<keyword evidence="4" id="KW-0479">Metal-binding</keyword>
<dbReference type="PANTHER" id="PTHR45931:SF3">
    <property type="entry name" value="RING ZINC FINGER-CONTAINING PROTEIN"/>
    <property type="match status" value="1"/>
</dbReference>
<sequence length="163" mass="17951">MDSEPDRSLPALIERLMPLFASFSTTGPDSSPEQEPDRVVLINPLTQHMGMMNELRKPGQPPASQASIDGLPTTEIKRTDEIESLGGECVICLEELKVGDVVSEMPCKHKYHCGCLKKWLKIHGSCPVCRFKMPVDGSGEKVKGEVWVGLVFGVRRESEGLES</sequence>
<dbReference type="EMBL" id="MNCJ02000323">
    <property type="protein sequence ID" value="KAF5793813.1"/>
    <property type="molecule type" value="Genomic_DNA"/>
</dbReference>
<keyword evidence="6" id="KW-0833">Ubl conjugation pathway</keyword>
<evidence type="ECO:0000256" key="4">
    <source>
        <dbReference type="ARBA" id="ARBA00022723"/>
    </source>
</evidence>
<evidence type="ECO:0000256" key="2">
    <source>
        <dbReference type="ARBA" id="ARBA00012483"/>
    </source>
</evidence>
<dbReference type="Gene3D" id="3.30.40.10">
    <property type="entry name" value="Zinc/RING finger domain, C3HC4 (zinc finger)"/>
    <property type="match status" value="1"/>
</dbReference>
<dbReference type="EC" id="2.3.2.27" evidence="2"/>
<dbReference type="OrthoDB" id="8062037at2759"/>
<reference evidence="10" key="3">
    <citation type="submission" date="2020-06" db="EMBL/GenBank/DDBJ databases">
        <title>Helianthus annuus Genome sequencing and assembly Release 2.</title>
        <authorList>
            <person name="Gouzy J."/>
            <person name="Langlade N."/>
            <person name="Munos S."/>
        </authorList>
    </citation>
    <scope>NUCLEOTIDE SEQUENCE</scope>
    <source>
        <tissue evidence="10">Leaves</tissue>
    </source>
</reference>
<evidence type="ECO:0000313" key="11">
    <source>
        <dbReference type="EMBL" id="OTG17342.1"/>
    </source>
</evidence>
<dbReference type="GO" id="GO:0061630">
    <property type="term" value="F:ubiquitin protein ligase activity"/>
    <property type="evidence" value="ECO:0000318"/>
    <property type="project" value="GO_Central"/>
</dbReference>
<dbReference type="FunFam" id="3.30.40.10:FF:000127">
    <property type="entry name" value="E3 ubiquitin-protein ligase RNF181"/>
    <property type="match status" value="1"/>
</dbReference>
<dbReference type="PROSITE" id="PS50089">
    <property type="entry name" value="ZF_RING_2"/>
    <property type="match status" value="1"/>
</dbReference>
<keyword evidence="5 8" id="KW-0863">Zinc-finger</keyword>
<dbReference type="FunCoup" id="A0A251U3J0">
    <property type="interactions" value="3"/>
</dbReference>
<evidence type="ECO:0000256" key="5">
    <source>
        <dbReference type="ARBA" id="ARBA00022771"/>
    </source>
</evidence>
<evidence type="ECO:0000256" key="3">
    <source>
        <dbReference type="ARBA" id="ARBA00022679"/>
    </source>
</evidence>
<organism evidence="11 12">
    <name type="scientific">Helianthus annuus</name>
    <name type="common">Common sunflower</name>
    <dbReference type="NCBI Taxonomy" id="4232"/>
    <lineage>
        <taxon>Eukaryota</taxon>
        <taxon>Viridiplantae</taxon>
        <taxon>Streptophyta</taxon>
        <taxon>Embryophyta</taxon>
        <taxon>Tracheophyta</taxon>
        <taxon>Spermatophyta</taxon>
        <taxon>Magnoliopsida</taxon>
        <taxon>eudicotyledons</taxon>
        <taxon>Gunneridae</taxon>
        <taxon>Pentapetalae</taxon>
        <taxon>asterids</taxon>
        <taxon>campanulids</taxon>
        <taxon>Asterales</taxon>
        <taxon>Asteraceae</taxon>
        <taxon>Asteroideae</taxon>
        <taxon>Heliantheae alliance</taxon>
        <taxon>Heliantheae</taxon>
        <taxon>Helianthus</taxon>
    </lineage>
</organism>
<evidence type="ECO:0000256" key="7">
    <source>
        <dbReference type="ARBA" id="ARBA00022833"/>
    </source>
</evidence>
<dbReference type="InterPro" id="IPR051834">
    <property type="entry name" value="RING_finger_E3_ligase"/>
</dbReference>
<dbReference type="GO" id="GO:0008270">
    <property type="term" value="F:zinc ion binding"/>
    <property type="evidence" value="ECO:0007669"/>
    <property type="project" value="UniProtKB-KW"/>
</dbReference>
<gene>
    <name evidence="11" type="ORF">HannXRQ_Chr08g0210911</name>
    <name evidence="10" type="ORF">HanXRQr2_Chr08g0320641</name>
</gene>
<dbReference type="InterPro" id="IPR013083">
    <property type="entry name" value="Znf_RING/FYVE/PHD"/>
</dbReference>
<dbReference type="PANTHER" id="PTHR45931">
    <property type="entry name" value="SI:CH211-59O9.10"/>
    <property type="match status" value="1"/>
</dbReference>
<dbReference type="SUPFAM" id="SSF57850">
    <property type="entry name" value="RING/U-box"/>
    <property type="match status" value="1"/>
</dbReference>
<dbReference type="STRING" id="4232.A0A251U3J0"/>
<protein>
    <recommendedName>
        <fullName evidence="2">RING-type E3 ubiquitin transferase</fullName>
        <ecNumber evidence="2">2.3.2.27</ecNumber>
    </recommendedName>
</protein>
<dbReference type="AlphaFoldDB" id="A0A251U3J0"/>
<dbReference type="OMA" id="VSEMPCK"/>
<evidence type="ECO:0000256" key="8">
    <source>
        <dbReference type="PROSITE-ProRule" id="PRU00175"/>
    </source>
</evidence>
<evidence type="ECO:0000313" key="12">
    <source>
        <dbReference type="Proteomes" id="UP000215914"/>
    </source>
</evidence>
<dbReference type="Proteomes" id="UP000215914">
    <property type="component" value="Chromosome 8"/>
</dbReference>
<proteinExistence type="predicted"/>
<dbReference type="GO" id="GO:0005737">
    <property type="term" value="C:cytoplasm"/>
    <property type="evidence" value="ECO:0000318"/>
    <property type="project" value="GO_Central"/>
</dbReference>
<reference evidence="11" key="2">
    <citation type="submission" date="2017-02" db="EMBL/GenBank/DDBJ databases">
        <title>Sunflower complete genome.</title>
        <authorList>
            <person name="Langlade N."/>
            <person name="Munos S."/>
        </authorList>
    </citation>
    <scope>NUCLEOTIDE SEQUENCE [LARGE SCALE GENOMIC DNA]</scope>
    <source>
        <tissue evidence="11">Leaves</tissue>
    </source>
</reference>
<name>A0A251U3J0_HELAN</name>
<keyword evidence="7" id="KW-0862">Zinc</keyword>
<reference evidence="10 12" key="1">
    <citation type="journal article" date="2017" name="Nature">
        <title>The sunflower genome provides insights into oil metabolism, flowering and Asterid evolution.</title>
        <authorList>
            <person name="Badouin H."/>
            <person name="Gouzy J."/>
            <person name="Grassa C.J."/>
            <person name="Murat F."/>
            <person name="Staton S.E."/>
            <person name="Cottret L."/>
            <person name="Lelandais-Briere C."/>
            <person name="Owens G.L."/>
            <person name="Carrere S."/>
            <person name="Mayjonade B."/>
            <person name="Legrand L."/>
            <person name="Gill N."/>
            <person name="Kane N.C."/>
            <person name="Bowers J.E."/>
            <person name="Hubner S."/>
            <person name="Bellec A."/>
            <person name="Berard A."/>
            <person name="Berges H."/>
            <person name="Blanchet N."/>
            <person name="Boniface M.C."/>
            <person name="Brunel D."/>
            <person name="Catrice O."/>
            <person name="Chaidir N."/>
            <person name="Claudel C."/>
            <person name="Donnadieu C."/>
            <person name="Faraut T."/>
            <person name="Fievet G."/>
            <person name="Helmstetter N."/>
            <person name="King M."/>
            <person name="Knapp S.J."/>
            <person name="Lai Z."/>
            <person name="Le Paslier M.C."/>
            <person name="Lippi Y."/>
            <person name="Lorenzon L."/>
            <person name="Mandel J.R."/>
            <person name="Marage G."/>
            <person name="Marchand G."/>
            <person name="Marquand E."/>
            <person name="Bret-Mestries E."/>
            <person name="Morien E."/>
            <person name="Nambeesan S."/>
            <person name="Nguyen T."/>
            <person name="Pegot-Espagnet P."/>
            <person name="Pouilly N."/>
            <person name="Raftis F."/>
            <person name="Sallet E."/>
            <person name="Schiex T."/>
            <person name="Thomas J."/>
            <person name="Vandecasteele C."/>
            <person name="Vares D."/>
            <person name="Vear F."/>
            <person name="Vautrin S."/>
            <person name="Crespi M."/>
            <person name="Mangin B."/>
            <person name="Burke J.M."/>
            <person name="Salse J."/>
            <person name="Munos S."/>
            <person name="Vincourt P."/>
            <person name="Rieseberg L.H."/>
            <person name="Langlade N.B."/>
        </authorList>
    </citation>
    <scope>NUCLEOTIDE SEQUENCE [LARGE SCALE GENOMIC DNA]</scope>
    <source>
        <strain evidence="12">cv. SF193</strain>
        <tissue evidence="10">Leaves</tissue>
    </source>
</reference>
<feature type="domain" description="RING-type" evidence="9">
    <location>
        <begin position="89"/>
        <end position="130"/>
    </location>
</feature>
<keyword evidence="12" id="KW-1185">Reference proteome</keyword>
<dbReference type="EMBL" id="CM007897">
    <property type="protein sequence ID" value="OTG17342.1"/>
    <property type="molecule type" value="Genomic_DNA"/>
</dbReference>
<dbReference type="InParanoid" id="A0A251U3J0"/>
<comment type="catalytic activity">
    <reaction evidence="1">
        <text>S-ubiquitinyl-[E2 ubiquitin-conjugating enzyme]-L-cysteine + [acceptor protein]-L-lysine = [E2 ubiquitin-conjugating enzyme]-L-cysteine + N(6)-ubiquitinyl-[acceptor protein]-L-lysine.</text>
        <dbReference type="EC" id="2.3.2.27"/>
    </reaction>
</comment>
<accession>A0A251U3J0</accession>